<sequence length="362" mass="39261">MNRRAMLIGSGSAALLTLGGTGFVALSGSMTGYDDAMARARRPLAEEPGLRELVRYSTLAANSHNTQPWLFRLGANSVEVLPDFSRRTPVVDPDDHHLFVSLGCAAQNLAIAAQAAGRPGEITINSDGMGLNYDFVAGPERPTSLLAAITLRQSTRAPYDGRSVSTADLAVLTRSADIEGVDLVLLTDRARIDTVRELVVAGNTAQMSDPAFMRELKDWLRFTPRSALAAGDGLFSATSGNPVLPDWLGELFFDWFLSAKAENDKYARQIDSSAGIAIFVGEHADWEHWIRVGRACQNFALTATSLGLRHAFLNQPLEVAELRPELARLAGVPDKRPDIVMRFGYGPTLPFSSRRPIEAVIV</sequence>
<dbReference type="InterPro" id="IPR000415">
    <property type="entry name" value="Nitroreductase-like"/>
</dbReference>
<dbReference type="InterPro" id="IPR029479">
    <property type="entry name" value="Nitroreductase"/>
</dbReference>
<dbReference type="RefSeq" id="WP_109366720.1">
    <property type="nucleotide sequence ID" value="NZ_OOFM01000003.1"/>
</dbReference>
<dbReference type="NCBIfam" id="NF047509">
    <property type="entry name" value="Rv3131_FMN_oxido"/>
    <property type="match status" value="1"/>
</dbReference>
<protein>
    <recommendedName>
        <fullName evidence="1">Nitroreductase domain-containing protein</fullName>
    </recommendedName>
</protein>
<feature type="domain" description="Nitroreductase" evidence="1">
    <location>
        <begin position="152"/>
        <end position="345"/>
    </location>
</feature>
<evidence type="ECO:0000313" key="2">
    <source>
        <dbReference type="EMBL" id="SPL62616.1"/>
    </source>
</evidence>
<dbReference type="Pfam" id="PF00881">
    <property type="entry name" value="Nitroreductase"/>
    <property type="match status" value="1"/>
</dbReference>
<dbReference type="Gene3D" id="3.40.109.10">
    <property type="entry name" value="NADH Oxidase"/>
    <property type="match status" value="1"/>
</dbReference>
<accession>A0A2P9HEU5</accession>
<proteinExistence type="predicted"/>
<dbReference type="Proteomes" id="UP000246073">
    <property type="component" value="Unassembled WGS sequence"/>
</dbReference>
<name>A0A2P9HEU5_9HYPH</name>
<reference evidence="3" key="1">
    <citation type="submission" date="2017-12" db="EMBL/GenBank/DDBJ databases">
        <authorList>
            <person name="Diaz M."/>
        </authorList>
    </citation>
    <scope>NUCLEOTIDE SEQUENCE [LARGE SCALE GENOMIC DNA]</scope>
    <source>
        <strain evidence="3">FI11154</strain>
    </source>
</reference>
<dbReference type="GO" id="GO:0016491">
    <property type="term" value="F:oxidoreductase activity"/>
    <property type="evidence" value="ECO:0007669"/>
    <property type="project" value="InterPro"/>
</dbReference>
<evidence type="ECO:0000259" key="1">
    <source>
        <dbReference type="Pfam" id="PF00881"/>
    </source>
</evidence>
<organism evidence="2 3">
    <name type="scientific">Ochrobactrum soli</name>
    <dbReference type="NCBI Taxonomy" id="2448455"/>
    <lineage>
        <taxon>Bacteria</taxon>
        <taxon>Pseudomonadati</taxon>
        <taxon>Pseudomonadota</taxon>
        <taxon>Alphaproteobacteria</taxon>
        <taxon>Hyphomicrobiales</taxon>
        <taxon>Brucellaceae</taxon>
        <taxon>Brucella/Ochrobactrum group</taxon>
        <taxon>Ochrobactrum</taxon>
    </lineage>
</organism>
<dbReference type="AlphaFoldDB" id="A0A2P9HEU5"/>
<dbReference type="SUPFAM" id="SSF55469">
    <property type="entry name" value="FMN-dependent nitroreductase-like"/>
    <property type="match status" value="2"/>
</dbReference>
<gene>
    <name evidence="2" type="ORF">OHAE_5223</name>
</gene>
<dbReference type="EMBL" id="OOFM01000003">
    <property type="protein sequence ID" value="SPL62616.1"/>
    <property type="molecule type" value="Genomic_DNA"/>
</dbReference>
<evidence type="ECO:0000313" key="3">
    <source>
        <dbReference type="Proteomes" id="UP000246073"/>
    </source>
</evidence>